<dbReference type="Gene3D" id="3.40.50.2300">
    <property type="match status" value="1"/>
</dbReference>
<evidence type="ECO:0000259" key="10">
    <source>
        <dbReference type="PROSITE" id="PS50110"/>
    </source>
</evidence>
<dbReference type="FunFam" id="1.10.10.10:FF:000099">
    <property type="entry name" value="Two-component system response regulator TorR"/>
    <property type="match status" value="1"/>
</dbReference>
<dbReference type="InterPro" id="IPR036388">
    <property type="entry name" value="WH-like_DNA-bd_sf"/>
</dbReference>
<evidence type="ECO:0000256" key="7">
    <source>
        <dbReference type="ARBA" id="ARBA00023163"/>
    </source>
</evidence>
<keyword evidence="4" id="KW-0902">Two-component regulatory system</keyword>
<evidence type="ECO:0000256" key="1">
    <source>
        <dbReference type="ARBA" id="ARBA00004496"/>
    </source>
</evidence>
<dbReference type="SUPFAM" id="SSF52172">
    <property type="entry name" value="CheY-like"/>
    <property type="match status" value="1"/>
</dbReference>
<feature type="domain" description="Response regulatory" evidence="10">
    <location>
        <begin position="8"/>
        <end position="121"/>
    </location>
</feature>
<dbReference type="SMART" id="SM00448">
    <property type="entry name" value="REC"/>
    <property type="match status" value="1"/>
</dbReference>
<dbReference type="RefSeq" id="WP_109320725.1">
    <property type="nucleotide sequence ID" value="NZ_QFWT01000010.1"/>
</dbReference>
<dbReference type="InterPro" id="IPR016032">
    <property type="entry name" value="Sig_transdc_resp-reg_C-effctor"/>
</dbReference>
<gene>
    <name evidence="12" type="ORF">DI392_16105</name>
</gene>
<evidence type="ECO:0000259" key="11">
    <source>
        <dbReference type="PROSITE" id="PS51755"/>
    </source>
</evidence>
<evidence type="ECO:0000256" key="5">
    <source>
        <dbReference type="ARBA" id="ARBA00023015"/>
    </source>
</evidence>
<keyword evidence="7" id="KW-0804">Transcription</keyword>
<dbReference type="Pfam" id="PF00486">
    <property type="entry name" value="Trans_reg_C"/>
    <property type="match status" value="1"/>
</dbReference>
<dbReference type="InterPro" id="IPR011006">
    <property type="entry name" value="CheY-like_superfamily"/>
</dbReference>
<dbReference type="EMBL" id="QFWT01000010">
    <property type="protein sequence ID" value="PWI32201.1"/>
    <property type="molecule type" value="Genomic_DNA"/>
</dbReference>
<reference evidence="12 13" key="1">
    <citation type="submission" date="2018-05" db="EMBL/GenBank/DDBJ databases">
        <title>Vibrio limimaris sp. nov., isolated from marine sediment.</title>
        <authorList>
            <person name="Li C.-M."/>
        </authorList>
    </citation>
    <scope>NUCLEOTIDE SEQUENCE [LARGE SCALE GENOMIC DNA]</scope>
    <source>
        <strain evidence="12 13">E4404</strain>
    </source>
</reference>
<dbReference type="PANTHER" id="PTHR48111:SF4">
    <property type="entry name" value="DNA-BINDING DUAL TRANSCRIPTIONAL REGULATOR OMPR"/>
    <property type="match status" value="1"/>
</dbReference>
<feature type="DNA-binding region" description="OmpR/PhoB-type" evidence="9">
    <location>
        <begin position="139"/>
        <end position="239"/>
    </location>
</feature>
<dbReference type="OrthoDB" id="9802426at2"/>
<evidence type="ECO:0000313" key="13">
    <source>
        <dbReference type="Proteomes" id="UP000245362"/>
    </source>
</evidence>
<protein>
    <submittedName>
        <fullName evidence="12">DNA-binding response regulator</fullName>
    </submittedName>
</protein>
<dbReference type="GO" id="GO:0032993">
    <property type="term" value="C:protein-DNA complex"/>
    <property type="evidence" value="ECO:0007669"/>
    <property type="project" value="TreeGrafter"/>
</dbReference>
<dbReference type="SMART" id="SM00862">
    <property type="entry name" value="Trans_reg_C"/>
    <property type="match status" value="1"/>
</dbReference>
<keyword evidence="3 8" id="KW-0597">Phosphoprotein</keyword>
<dbReference type="CDD" id="cd00383">
    <property type="entry name" value="trans_reg_C"/>
    <property type="match status" value="1"/>
</dbReference>
<name>A0A2U3B5X5_9VIBR</name>
<dbReference type="GO" id="GO:0000976">
    <property type="term" value="F:transcription cis-regulatory region binding"/>
    <property type="evidence" value="ECO:0007669"/>
    <property type="project" value="TreeGrafter"/>
</dbReference>
<evidence type="ECO:0000256" key="6">
    <source>
        <dbReference type="ARBA" id="ARBA00023125"/>
    </source>
</evidence>
<dbReference type="InterPro" id="IPR001789">
    <property type="entry name" value="Sig_transdc_resp-reg_receiver"/>
</dbReference>
<sequence>MEDRSQTPILVIDDEMDIRELIADVLEQAGYPCVAVADGKSARSEMENTAFSLLIIDLRLKGEDGLELARRIRANSTVPILMLTGKGTESDRIISLELAADDFLMKPFNIRELIARVNALLRRSSMLNQHHQSHVTEQYECLKFGDWVLNLTTRQLESSSGESVALTFGEFTLLEVLAKHPKRVMSREQLLTGLRGVESEVFDRTVDVLISRLRNKLEINPRSPRYIRTERGVGYSFSEPVSHLM</sequence>
<evidence type="ECO:0000313" key="12">
    <source>
        <dbReference type="EMBL" id="PWI32201.1"/>
    </source>
</evidence>
<comment type="caution">
    <text evidence="12">The sequence shown here is derived from an EMBL/GenBank/DDBJ whole genome shotgun (WGS) entry which is preliminary data.</text>
</comment>
<dbReference type="Gene3D" id="6.10.250.690">
    <property type="match status" value="1"/>
</dbReference>
<evidence type="ECO:0000256" key="4">
    <source>
        <dbReference type="ARBA" id="ARBA00023012"/>
    </source>
</evidence>
<dbReference type="InterPro" id="IPR039420">
    <property type="entry name" value="WalR-like"/>
</dbReference>
<accession>A0A2U3B5X5</accession>
<dbReference type="GO" id="GO:0005829">
    <property type="term" value="C:cytosol"/>
    <property type="evidence" value="ECO:0007669"/>
    <property type="project" value="TreeGrafter"/>
</dbReference>
<evidence type="ECO:0000256" key="3">
    <source>
        <dbReference type="ARBA" id="ARBA00022553"/>
    </source>
</evidence>
<organism evidence="12 13">
    <name type="scientific">Vibrio albus</name>
    <dbReference type="NCBI Taxonomy" id="2200953"/>
    <lineage>
        <taxon>Bacteria</taxon>
        <taxon>Pseudomonadati</taxon>
        <taxon>Pseudomonadota</taxon>
        <taxon>Gammaproteobacteria</taxon>
        <taxon>Vibrionales</taxon>
        <taxon>Vibrionaceae</taxon>
        <taxon>Vibrio</taxon>
    </lineage>
</organism>
<feature type="domain" description="OmpR/PhoB-type" evidence="11">
    <location>
        <begin position="139"/>
        <end position="239"/>
    </location>
</feature>
<dbReference type="PROSITE" id="PS50110">
    <property type="entry name" value="RESPONSE_REGULATORY"/>
    <property type="match status" value="1"/>
</dbReference>
<feature type="modified residue" description="4-aspartylphosphate" evidence="8">
    <location>
        <position position="57"/>
    </location>
</feature>
<keyword evidence="6 9" id="KW-0238">DNA-binding</keyword>
<dbReference type="PROSITE" id="PS51755">
    <property type="entry name" value="OMPR_PHOB"/>
    <property type="match status" value="1"/>
</dbReference>
<evidence type="ECO:0000256" key="8">
    <source>
        <dbReference type="PROSITE-ProRule" id="PRU00169"/>
    </source>
</evidence>
<keyword evidence="2" id="KW-0963">Cytoplasm</keyword>
<proteinExistence type="predicted"/>
<dbReference type="Gene3D" id="1.10.10.10">
    <property type="entry name" value="Winged helix-like DNA-binding domain superfamily/Winged helix DNA-binding domain"/>
    <property type="match status" value="1"/>
</dbReference>
<dbReference type="InterPro" id="IPR001867">
    <property type="entry name" value="OmpR/PhoB-type_DNA-bd"/>
</dbReference>
<keyword evidence="5" id="KW-0805">Transcription regulation</keyword>
<dbReference type="AlphaFoldDB" id="A0A2U3B5X5"/>
<dbReference type="Proteomes" id="UP000245362">
    <property type="component" value="Unassembled WGS sequence"/>
</dbReference>
<comment type="subcellular location">
    <subcellularLocation>
        <location evidence="1">Cytoplasm</location>
    </subcellularLocation>
</comment>
<dbReference type="PANTHER" id="PTHR48111">
    <property type="entry name" value="REGULATOR OF RPOS"/>
    <property type="match status" value="1"/>
</dbReference>
<dbReference type="SUPFAM" id="SSF46894">
    <property type="entry name" value="C-terminal effector domain of the bipartite response regulators"/>
    <property type="match status" value="1"/>
</dbReference>
<keyword evidence="13" id="KW-1185">Reference proteome</keyword>
<dbReference type="GO" id="GO:0000156">
    <property type="term" value="F:phosphorelay response regulator activity"/>
    <property type="evidence" value="ECO:0007669"/>
    <property type="project" value="TreeGrafter"/>
</dbReference>
<evidence type="ECO:0000256" key="2">
    <source>
        <dbReference type="ARBA" id="ARBA00022490"/>
    </source>
</evidence>
<dbReference type="GO" id="GO:0006355">
    <property type="term" value="P:regulation of DNA-templated transcription"/>
    <property type="evidence" value="ECO:0007669"/>
    <property type="project" value="InterPro"/>
</dbReference>
<dbReference type="Pfam" id="PF00072">
    <property type="entry name" value="Response_reg"/>
    <property type="match status" value="1"/>
</dbReference>
<evidence type="ECO:0000256" key="9">
    <source>
        <dbReference type="PROSITE-ProRule" id="PRU01091"/>
    </source>
</evidence>